<evidence type="ECO:0000256" key="7">
    <source>
        <dbReference type="ARBA" id="ARBA00022989"/>
    </source>
</evidence>
<feature type="transmembrane region" description="Helical" evidence="14">
    <location>
        <begin position="112"/>
        <end position="133"/>
    </location>
</feature>
<feature type="transmembrane region" description="Helical" evidence="14">
    <location>
        <begin position="84"/>
        <end position="106"/>
    </location>
</feature>
<keyword evidence="9" id="KW-0408">Iron</keyword>
<keyword evidence="12 13" id="KW-0275">Fatty acid biosynthesis</keyword>
<dbReference type="EMBL" id="BDRX01000087">
    <property type="protein sequence ID" value="GBF96858.1"/>
    <property type="molecule type" value="Genomic_DNA"/>
</dbReference>
<feature type="domain" description="Fatty acid desaturase" evidence="15">
    <location>
        <begin position="113"/>
        <end position="324"/>
    </location>
</feature>
<keyword evidence="10" id="KW-0443">Lipid metabolism</keyword>
<sequence>MKEIPQSDLSFPEMFERLRGCTDPEVLRERTPKVCLAAQRAAPGASRIWFSDVYSTPQGRPFSTGKLLAIPTTRISSEAAFKTTVFNGTLRVAALIVLHTVVARYTASTFTWGWAGAASAVFSLNMIGLVAGFHRMLAHKSFTTAKWLEYLIAFLGACGGQSHPIEWVSRHRQHHRHADTPLDPHSPHEGFWWAYCLFLTGSEWSAMEYGNTPDLSSQKFYRVLQYTTNPLVYLLRPYVTYKLGGLAALVWTWAIPITLSFHSAFIMSAAGHCWGSRPYDTGDLSTNVWWLAVFTFGEAFHNNHHQFPTSARAGLEWHEIDMCWLFIRGLELLGLAWDVKVPSQRERALAPRTADRSKLVLTEITEEEGEGDDAHFVAAEIVLRAPAGAVKAKDA</sequence>
<evidence type="ECO:0000256" key="4">
    <source>
        <dbReference type="ARBA" id="ARBA00022516"/>
    </source>
</evidence>
<proteinExistence type="inferred from homology"/>
<comment type="pathway">
    <text evidence="2">Lipid metabolism.</text>
</comment>
<name>A0A2V0PAH6_9CHLO</name>
<keyword evidence="17" id="KW-1185">Reference proteome</keyword>
<keyword evidence="11 14" id="KW-0472">Membrane</keyword>
<dbReference type="STRING" id="307507.A0A2V0PAH6"/>
<dbReference type="PANTHER" id="PTHR11351:SF31">
    <property type="entry name" value="DESATURASE 1, ISOFORM A-RELATED"/>
    <property type="match status" value="1"/>
</dbReference>
<dbReference type="GO" id="GO:0016717">
    <property type="term" value="F:oxidoreductase activity, acting on paired donors, with oxidation of a pair of donors resulting in the reduction of molecular oxygen to two molecules of water"/>
    <property type="evidence" value="ECO:0007669"/>
    <property type="project" value="InterPro"/>
</dbReference>
<evidence type="ECO:0000256" key="1">
    <source>
        <dbReference type="ARBA" id="ARBA00004141"/>
    </source>
</evidence>
<dbReference type="Pfam" id="PF00487">
    <property type="entry name" value="FA_desaturase"/>
    <property type="match status" value="1"/>
</dbReference>
<evidence type="ECO:0000256" key="13">
    <source>
        <dbReference type="RuleBase" id="RU000581"/>
    </source>
</evidence>
<evidence type="ECO:0000256" key="8">
    <source>
        <dbReference type="ARBA" id="ARBA00023002"/>
    </source>
</evidence>
<evidence type="ECO:0000259" key="15">
    <source>
        <dbReference type="Pfam" id="PF00487"/>
    </source>
</evidence>
<dbReference type="PANTHER" id="PTHR11351">
    <property type="entry name" value="ACYL-COA DESATURASE"/>
    <property type="match status" value="1"/>
</dbReference>
<evidence type="ECO:0000256" key="9">
    <source>
        <dbReference type="ARBA" id="ARBA00023004"/>
    </source>
</evidence>
<evidence type="ECO:0000256" key="3">
    <source>
        <dbReference type="ARBA" id="ARBA00009295"/>
    </source>
</evidence>
<evidence type="ECO:0000256" key="10">
    <source>
        <dbReference type="ARBA" id="ARBA00023098"/>
    </source>
</evidence>
<dbReference type="OrthoDB" id="10260134at2759"/>
<keyword evidence="7 14" id="KW-1133">Transmembrane helix</keyword>
<organism evidence="16 17">
    <name type="scientific">Raphidocelis subcapitata</name>
    <dbReference type="NCBI Taxonomy" id="307507"/>
    <lineage>
        <taxon>Eukaryota</taxon>
        <taxon>Viridiplantae</taxon>
        <taxon>Chlorophyta</taxon>
        <taxon>core chlorophytes</taxon>
        <taxon>Chlorophyceae</taxon>
        <taxon>CS clade</taxon>
        <taxon>Sphaeropleales</taxon>
        <taxon>Selenastraceae</taxon>
        <taxon>Raphidocelis</taxon>
    </lineage>
</organism>
<gene>
    <name evidence="16" type="ORF">Rsub_09714</name>
</gene>
<evidence type="ECO:0000313" key="16">
    <source>
        <dbReference type="EMBL" id="GBF96858.1"/>
    </source>
</evidence>
<dbReference type="GO" id="GO:0016020">
    <property type="term" value="C:membrane"/>
    <property type="evidence" value="ECO:0007669"/>
    <property type="project" value="UniProtKB-SubCell"/>
</dbReference>
<protein>
    <recommendedName>
        <fullName evidence="15">Fatty acid desaturase domain-containing protein</fullName>
    </recommendedName>
</protein>
<comment type="cofactor">
    <cofactor evidence="13">
        <name>Fe(2+)</name>
        <dbReference type="ChEBI" id="CHEBI:29033"/>
    </cofactor>
</comment>
<dbReference type="InterPro" id="IPR005804">
    <property type="entry name" value="FA_desaturase_dom"/>
</dbReference>
<dbReference type="PRINTS" id="PR00075">
    <property type="entry name" value="FACDDSATRASE"/>
</dbReference>
<evidence type="ECO:0000313" key="17">
    <source>
        <dbReference type="Proteomes" id="UP000247498"/>
    </source>
</evidence>
<comment type="domain">
    <text evidence="13">The histidine box domains are involved in binding the catalytic metal ions.</text>
</comment>
<keyword evidence="5 13" id="KW-0812">Transmembrane</keyword>
<evidence type="ECO:0000256" key="12">
    <source>
        <dbReference type="ARBA" id="ARBA00023160"/>
    </source>
</evidence>
<comment type="similarity">
    <text evidence="3 13">Belongs to the fatty acid desaturase type 1 family.</text>
</comment>
<dbReference type="InParanoid" id="A0A2V0PAH6"/>
<accession>A0A2V0PAH6</accession>
<evidence type="ECO:0000256" key="5">
    <source>
        <dbReference type="ARBA" id="ARBA00022692"/>
    </source>
</evidence>
<evidence type="ECO:0000256" key="14">
    <source>
        <dbReference type="SAM" id="Phobius"/>
    </source>
</evidence>
<dbReference type="CDD" id="cd03505">
    <property type="entry name" value="Delta9-FADS-like"/>
    <property type="match status" value="1"/>
</dbReference>
<reference evidence="16 17" key="1">
    <citation type="journal article" date="2018" name="Sci. Rep.">
        <title>Raphidocelis subcapitata (=Pseudokirchneriella subcapitata) provides an insight into genome evolution and environmental adaptations in the Sphaeropleales.</title>
        <authorList>
            <person name="Suzuki S."/>
            <person name="Yamaguchi H."/>
            <person name="Nakajima N."/>
            <person name="Kawachi M."/>
        </authorList>
    </citation>
    <scope>NUCLEOTIDE SEQUENCE [LARGE SCALE GENOMIC DNA]</scope>
    <source>
        <strain evidence="16 17">NIES-35</strain>
    </source>
</reference>
<comment type="caution">
    <text evidence="16">The sequence shown here is derived from an EMBL/GenBank/DDBJ whole genome shotgun (WGS) entry which is preliminary data.</text>
</comment>
<evidence type="ECO:0000256" key="2">
    <source>
        <dbReference type="ARBA" id="ARBA00005189"/>
    </source>
</evidence>
<evidence type="ECO:0000256" key="11">
    <source>
        <dbReference type="ARBA" id="ARBA00023136"/>
    </source>
</evidence>
<dbReference type="Proteomes" id="UP000247498">
    <property type="component" value="Unassembled WGS sequence"/>
</dbReference>
<keyword evidence="8 13" id="KW-0560">Oxidoreductase</keyword>
<dbReference type="InterPro" id="IPR015876">
    <property type="entry name" value="Acyl-CoA_DS"/>
</dbReference>
<comment type="subcellular location">
    <subcellularLocation>
        <location evidence="1">Membrane</location>
        <topology evidence="1">Multi-pass membrane protein</topology>
    </subcellularLocation>
</comment>
<evidence type="ECO:0000256" key="6">
    <source>
        <dbReference type="ARBA" id="ARBA00022832"/>
    </source>
</evidence>
<keyword evidence="6" id="KW-0276">Fatty acid metabolism</keyword>
<dbReference type="GO" id="GO:0006633">
    <property type="term" value="P:fatty acid biosynthetic process"/>
    <property type="evidence" value="ECO:0007669"/>
    <property type="project" value="UniProtKB-KW"/>
</dbReference>
<dbReference type="AlphaFoldDB" id="A0A2V0PAH6"/>
<keyword evidence="4 13" id="KW-0444">Lipid biosynthesis</keyword>